<dbReference type="OrthoDB" id="415590at2759"/>
<dbReference type="GO" id="GO:0006796">
    <property type="term" value="P:phosphate-containing compound metabolic process"/>
    <property type="evidence" value="ECO:0007669"/>
    <property type="project" value="UniProtKB-ARBA"/>
</dbReference>
<dbReference type="InterPro" id="IPR011611">
    <property type="entry name" value="PfkB_dom"/>
</dbReference>
<dbReference type="GO" id="GO:0016301">
    <property type="term" value="F:kinase activity"/>
    <property type="evidence" value="ECO:0007669"/>
    <property type="project" value="UniProtKB-KW"/>
</dbReference>
<dbReference type="Pfam" id="PF00294">
    <property type="entry name" value="PfkB"/>
    <property type="match status" value="1"/>
</dbReference>
<dbReference type="PRINTS" id="PR00990">
    <property type="entry name" value="RIBOKINASE"/>
</dbReference>
<dbReference type="Gene3D" id="3.40.1190.20">
    <property type="match status" value="1"/>
</dbReference>
<keyword evidence="2" id="KW-0418">Kinase</keyword>
<proteinExistence type="predicted"/>
<dbReference type="PANTHER" id="PTHR10584:SF166">
    <property type="entry name" value="RIBOKINASE"/>
    <property type="match status" value="1"/>
</dbReference>
<reference evidence="5" key="1">
    <citation type="journal article" date="2015" name="Nat. Genet.">
        <title>The genome and transcriptome of the zoonotic hookworm Ancylostoma ceylanicum identify infection-specific gene families.</title>
        <authorList>
            <person name="Schwarz E.M."/>
            <person name="Hu Y."/>
            <person name="Antoshechkin I."/>
            <person name="Miller M.M."/>
            <person name="Sternberg P.W."/>
            <person name="Aroian R.V."/>
        </authorList>
    </citation>
    <scope>NUCLEOTIDE SEQUENCE</scope>
    <source>
        <strain evidence="5">HY135</strain>
    </source>
</reference>
<dbReference type="AlphaFoldDB" id="A0A016TIT7"/>
<comment type="caution">
    <text evidence="4">The sequence shown here is derived from an EMBL/GenBank/DDBJ whole genome shotgun (WGS) entry which is preliminary data.</text>
</comment>
<evidence type="ECO:0000313" key="4">
    <source>
        <dbReference type="EMBL" id="EYC02636.1"/>
    </source>
</evidence>
<name>A0A016TIT7_9BILA</name>
<gene>
    <name evidence="4" type="primary">Acey_s0099.g3219</name>
    <name evidence="4" type="ORF">Y032_0099g3219</name>
</gene>
<evidence type="ECO:0000256" key="1">
    <source>
        <dbReference type="ARBA" id="ARBA00022679"/>
    </source>
</evidence>
<dbReference type="PANTHER" id="PTHR10584">
    <property type="entry name" value="SUGAR KINASE"/>
    <property type="match status" value="1"/>
</dbReference>
<feature type="domain" description="Carbohydrate kinase PfkB" evidence="3">
    <location>
        <begin position="43"/>
        <end position="298"/>
    </location>
</feature>
<dbReference type="GO" id="GO:0005829">
    <property type="term" value="C:cytosol"/>
    <property type="evidence" value="ECO:0007669"/>
    <property type="project" value="TreeGrafter"/>
</dbReference>
<dbReference type="STRING" id="53326.A0A016TIT7"/>
<sequence length="315" mass="34003">MTPTPYVYPPKDQPRIIFLGGIITPDLICLPERLPGQPTFGCHGGKRNNQTVAAARLGGAVTTVGTIPDDYWCYDNSQSTKENAGSANGVEESTTGEGKNAVSQDEIFTAYLTHFLKEADVCVTHATICGEVNKKSLELAKSKGVLTVCNPASSADKCEDRSLLSLVDLFYVNQLGASNITGKSVEDIESAKAAAIDIQEMGPKRVVISLGPEGCVFTTSKGDAEHVPCTKCGEVVDTTGAGDCFFGSLVYLVGKVRHDRNPDDPEYACLDDDNLRQAVRRAAFAASISVTEEGGNRSYWRREEILQKYPDFFKS</sequence>
<dbReference type="EMBL" id="JARK01001435">
    <property type="protein sequence ID" value="EYC02636.1"/>
    <property type="molecule type" value="Genomic_DNA"/>
</dbReference>
<keyword evidence="5" id="KW-1185">Reference proteome</keyword>
<dbReference type="Proteomes" id="UP000024635">
    <property type="component" value="Unassembled WGS sequence"/>
</dbReference>
<accession>A0A016TIT7</accession>
<keyword evidence="1" id="KW-0808">Transferase</keyword>
<dbReference type="SUPFAM" id="SSF53613">
    <property type="entry name" value="Ribokinase-like"/>
    <property type="match status" value="1"/>
</dbReference>
<dbReference type="InterPro" id="IPR029056">
    <property type="entry name" value="Ribokinase-like"/>
</dbReference>
<organism evidence="4 5">
    <name type="scientific">Ancylostoma ceylanicum</name>
    <dbReference type="NCBI Taxonomy" id="53326"/>
    <lineage>
        <taxon>Eukaryota</taxon>
        <taxon>Metazoa</taxon>
        <taxon>Ecdysozoa</taxon>
        <taxon>Nematoda</taxon>
        <taxon>Chromadorea</taxon>
        <taxon>Rhabditida</taxon>
        <taxon>Rhabditina</taxon>
        <taxon>Rhabditomorpha</taxon>
        <taxon>Strongyloidea</taxon>
        <taxon>Ancylostomatidae</taxon>
        <taxon>Ancylostomatinae</taxon>
        <taxon>Ancylostoma</taxon>
    </lineage>
</organism>
<evidence type="ECO:0000256" key="2">
    <source>
        <dbReference type="ARBA" id="ARBA00022777"/>
    </source>
</evidence>
<protein>
    <recommendedName>
        <fullName evidence="3">Carbohydrate kinase PfkB domain-containing protein</fullName>
    </recommendedName>
</protein>
<evidence type="ECO:0000259" key="3">
    <source>
        <dbReference type="Pfam" id="PF00294"/>
    </source>
</evidence>
<dbReference type="InterPro" id="IPR002139">
    <property type="entry name" value="Ribo/fructo_kinase"/>
</dbReference>
<evidence type="ECO:0000313" key="5">
    <source>
        <dbReference type="Proteomes" id="UP000024635"/>
    </source>
</evidence>